<dbReference type="Proteomes" id="UP001249291">
    <property type="component" value="Unassembled WGS sequence"/>
</dbReference>
<sequence length="245" mass="26095">MLLHAIDTGTGPGTVLLLHGMMGSSESWWRLIPPLTANGHRVIALDLPGHGLSERDPQLTIEQAAASVVETVRHLAPGRPLAAIGHSYGATVLAASFEMLQPDLSVYVDAALSLTGGHDRAALTAQYARDRRARLSPEGLLRSRPFYSAQDAEVEARAAALFDPATTASISCDTDHSWLPEAGSIVLRAEPSAWVSDDDARRFAANGADVRSIPGAAHTIWYSHFDAFTASLPELFGPPPPHPLS</sequence>
<name>A0ABU1HQA7_9MICO</name>
<proteinExistence type="predicted"/>
<feature type="domain" description="AB hydrolase-1" evidence="1">
    <location>
        <begin position="15"/>
        <end position="228"/>
    </location>
</feature>
<reference evidence="2 3" key="1">
    <citation type="submission" date="2023-08" db="EMBL/GenBank/DDBJ databases">
        <title>Functional and genomic diversity of the sorghum phyllosphere microbiome.</title>
        <authorList>
            <person name="Shade A."/>
        </authorList>
    </citation>
    <scope>NUCLEOTIDE SEQUENCE [LARGE SCALE GENOMIC DNA]</scope>
    <source>
        <strain evidence="2 3">SORGH_AS_0445</strain>
    </source>
</reference>
<dbReference type="Pfam" id="PF12697">
    <property type="entry name" value="Abhydrolase_6"/>
    <property type="match status" value="1"/>
</dbReference>
<evidence type="ECO:0000259" key="1">
    <source>
        <dbReference type="Pfam" id="PF12697"/>
    </source>
</evidence>
<dbReference type="PANTHER" id="PTHR43798">
    <property type="entry name" value="MONOACYLGLYCEROL LIPASE"/>
    <property type="match status" value="1"/>
</dbReference>
<dbReference type="SUPFAM" id="SSF53474">
    <property type="entry name" value="alpha/beta-Hydrolases"/>
    <property type="match status" value="1"/>
</dbReference>
<dbReference type="RefSeq" id="WP_309690076.1">
    <property type="nucleotide sequence ID" value="NZ_JAVIZQ010000001.1"/>
</dbReference>
<comment type="caution">
    <text evidence="2">The sequence shown here is derived from an EMBL/GenBank/DDBJ whole genome shotgun (WGS) entry which is preliminary data.</text>
</comment>
<accession>A0ABU1HQA7</accession>
<protein>
    <submittedName>
        <fullName evidence="2">Pimeloyl-ACP methyl ester carboxylesterase</fullName>
    </submittedName>
</protein>
<dbReference type="InterPro" id="IPR000073">
    <property type="entry name" value="AB_hydrolase_1"/>
</dbReference>
<dbReference type="InterPro" id="IPR029058">
    <property type="entry name" value="AB_hydrolase_fold"/>
</dbReference>
<evidence type="ECO:0000313" key="3">
    <source>
        <dbReference type="Proteomes" id="UP001249291"/>
    </source>
</evidence>
<keyword evidence="3" id="KW-1185">Reference proteome</keyword>
<dbReference type="EMBL" id="JAVIZQ010000001">
    <property type="protein sequence ID" value="MDR6142239.1"/>
    <property type="molecule type" value="Genomic_DNA"/>
</dbReference>
<evidence type="ECO:0000313" key="2">
    <source>
        <dbReference type="EMBL" id="MDR6142239.1"/>
    </source>
</evidence>
<dbReference type="Gene3D" id="3.40.50.1820">
    <property type="entry name" value="alpha/beta hydrolase"/>
    <property type="match status" value="1"/>
</dbReference>
<organism evidence="2 3">
    <name type="scientific">Microbacterium foliorum</name>
    <dbReference type="NCBI Taxonomy" id="104336"/>
    <lineage>
        <taxon>Bacteria</taxon>
        <taxon>Bacillati</taxon>
        <taxon>Actinomycetota</taxon>
        <taxon>Actinomycetes</taxon>
        <taxon>Micrococcales</taxon>
        <taxon>Microbacteriaceae</taxon>
        <taxon>Microbacterium</taxon>
    </lineage>
</organism>
<dbReference type="InterPro" id="IPR050266">
    <property type="entry name" value="AB_hydrolase_sf"/>
</dbReference>
<gene>
    <name evidence="2" type="ORF">QE375_001793</name>
</gene>
<dbReference type="PANTHER" id="PTHR43798:SF33">
    <property type="entry name" value="HYDROLASE, PUTATIVE (AFU_ORTHOLOGUE AFUA_2G14860)-RELATED"/>
    <property type="match status" value="1"/>
</dbReference>